<dbReference type="Proteomes" id="UP001221898">
    <property type="component" value="Unassembled WGS sequence"/>
</dbReference>
<dbReference type="PANTHER" id="PTHR12517">
    <property type="entry name" value="VACUOLAR PROTEIN SORTING-ASSOCIATED PROTEIN 13B"/>
    <property type="match status" value="1"/>
</dbReference>
<keyword evidence="4" id="KW-1185">Reference proteome</keyword>
<reference evidence="3" key="1">
    <citation type="journal article" date="2023" name="Science">
        <title>Genome structures resolve the early diversification of teleost fishes.</title>
        <authorList>
            <person name="Parey E."/>
            <person name="Louis A."/>
            <person name="Montfort J."/>
            <person name="Bouchez O."/>
            <person name="Roques C."/>
            <person name="Iampietro C."/>
            <person name="Lluch J."/>
            <person name="Castinel A."/>
            <person name="Donnadieu C."/>
            <person name="Desvignes T."/>
            <person name="Floi Bucao C."/>
            <person name="Jouanno E."/>
            <person name="Wen M."/>
            <person name="Mejri S."/>
            <person name="Dirks R."/>
            <person name="Jansen H."/>
            <person name="Henkel C."/>
            <person name="Chen W.J."/>
            <person name="Zahm M."/>
            <person name="Cabau C."/>
            <person name="Klopp C."/>
            <person name="Thompson A.W."/>
            <person name="Robinson-Rechavi M."/>
            <person name="Braasch I."/>
            <person name="Lecointre G."/>
            <person name="Bobe J."/>
            <person name="Postlethwait J.H."/>
            <person name="Berthelot C."/>
            <person name="Roest Crollius H."/>
            <person name="Guiguen Y."/>
        </authorList>
    </citation>
    <scope>NUCLEOTIDE SEQUENCE</scope>
    <source>
        <strain evidence="3">NC1722</strain>
    </source>
</reference>
<evidence type="ECO:0000313" key="3">
    <source>
        <dbReference type="EMBL" id="KAJ8394618.1"/>
    </source>
</evidence>
<gene>
    <name evidence="3" type="ORF">AAFF_G00044210</name>
</gene>
<evidence type="ECO:0000313" key="4">
    <source>
        <dbReference type="Proteomes" id="UP001221898"/>
    </source>
</evidence>
<feature type="region of interest" description="Disordered" evidence="1">
    <location>
        <begin position="212"/>
        <end position="257"/>
    </location>
</feature>
<protein>
    <recommendedName>
        <fullName evidence="2">VPS13-like middle region domain-containing protein</fullName>
    </recommendedName>
</protein>
<dbReference type="InterPro" id="IPR039782">
    <property type="entry name" value="VPS13B"/>
</dbReference>
<sequence length="372" mass="39556">MPDDAHPDPDPPFPSSPCPDPPSSPPGIAVLTAEDLLNSNAPPPLCARAPGGLLSLESLSAPCRSSARQALGITIVRQPGRRGAGDLQLEPLLYLQVFQPSALLSCHHRKQRLELSVFDVALKGAASDYKCLDPGKTLPEALDYSVFWLQTVAGEADGKTGIPPPLLALQIKDFLNGPAELSVELSRPLKVNPTLAKLEQAKAFLSKILPEAESEAGSRAPPPGVLPQQEQQRPLESPSPRRRPTDPRGPAPPRPARGLLAALAPFHKVSLRTAQIVVVLETEAHPARPSLTVSVSGLTGSLAMRAGPKLADPVQAASFLLELRDVLLKTGLRERIRVLLGPFCCSADLEAKWCRHSGSPGPEPGPQSSCWT</sequence>
<feature type="domain" description="VPS13-like middle region" evidence="2">
    <location>
        <begin position="54"/>
        <end position="356"/>
    </location>
</feature>
<proteinExistence type="predicted"/>
<dbReference type="EMBL" id="JAINUG010000124">
    <property type="protein sequence ID" value="KAJ8394618.1"/>
    <property type="molecule type" value="Genomic_DNA"/>
</dbReference>
<feature type="region of interest" description="Disordered" evidence="1">
    <location>
        <begin position="1"/>
        <end position="29"/>
    </location>
</feature>
<comment type="caution">
    <text evidence="3">The sequence shown here is derived from an EMBL/GenBank/DDBJ whole genome shotgun (WGS) entry which is preliminary data.</text>
</comment>
<dbReference type="PANTHER" id="PTHR12517:SF0">
    <property type="entry name" value="INTERMEMBRANE LIPID TRANSFER PROTEIN VPS13B"/>
    <property type="match status" value="1"/>
</dbReference>
<dbReference type="InterPro" id="IPR056747">
    <property type="entry name" value="VPS13-like_M"/>
</dbReference>
<evidence type="ECO:0000259" key="2">
    <source>
        <dbReference type="Pfam" id="PF25033"/>
    </source>
</evidence>
<dbReference type="AlphaFoldDB" id="A0AAD7WF89"/>
<dbReference type="Pfam" id="PF25033">
    <property type="entry name" value="VPS13_M"/>
    <property type="match status" value="1"/>
</dbReference>
<name>A0AAD7WF89_9TELE</name>
<organism evidence="3 4">
    <name type="scientific">Aldrovandia affinis</name>
    <dbReference type="NCBI Taxonomy" id="143900"/>
    <lineage>
        <taxon>Eukaryota</taxon>
        <taxon>Metazoa</taxon>
        <taxon>Chordata</taxon>
        <taxon>Craniata</taxon>
        <taxon>Vertebrata</taxon>
        <taxon>Euteleostomi</taxon>
        <taxon>Actinopterygii</taxon>
        <taxon>Neopterygii</taxon>
        <taxon>Teleostei</taxon>
        <taxon>Notacanthiformes</taxon>
        <taxon>Halosauridae</taxon>
        <taxon>Aldrovandia</taxon>
    </lineage>
</organism>
<accession>A0AAD7WF89</accession>
<evidence type="ECO:0000256" key="1">
    <source>
        <dbReference type="SAM" id="MobiDB-lite"/>
    </source>
</evidence>
<feature type="compositionally biased region" description="Pro residues" evidence="1">
    <location>
        <begin position="10"/>
        <end position="25"/>
    </location>
</feature>